<dbReference type="KEGG" id="ttf:THTE_0490"/>
<keyword evidence="2" id="KW-1185">Reference proteome</keyword>
<evidence type="ECO:0000313" key="1">
    <source>
        <dbReference type="EMBL" id="ASV73092.1"/>
    </source>
</evidence>
<dbReference type="EMBL" id="CP018477">
    <property type="protein sequence ID" value="ASV73092.1"/>
    <property type="molecule type" value="Genomic_DNA"/>
</dbReference>
<sequence length="55" mass="6028">MQFVHCAVQRCLVWAIKTHCCRDQPTSRSLERLVQCCVSASGALSCGVIDGLSYP</sequence>
<dbReference type="Proteomes" id="UP000215086">
    <property type="component" value="Chromosome"/>
</dbReference>
<protein>
    <submittedName>
        <fullName evidence="1">Uncharacterized protein</fullName>
    </submittedName>
</protein>
<name>A0A286RAU9_9BACT</name>
<reference evidence="1 2" key="1">
    <citation type="journal article" name="Front. Microbiol.">
        <title>Sugar Metabolism of the First Thermophilic Planctomycete Thermogutta terrifontis: Comparative Genomic and Transcriptomic Approaches.</title>
        <authorList>
            <person name="Elcheninov A.G."/>
            <person name="Menzel P."/>
            <person name="Gudbergsdottir S.R."/>
            <person name="Slesarev A.I."/>
            <person name="Kadnikov V.V."/>
            <person name="Krogh A."/>
            <person name="Bonch-Osmolovskaya E.A."/>
            <person name="Peng X."/>
            <person name="Kublanov I.V."/>
        </authorList>
    </citation>
    <scope>NUCLEOTIDE SEQUENCE [LARGE SCALE GENOMIC DNA]</scope>
    <source>
        <strain evidence="1 2">R1</strain>
    </source>
</reference>
<gene>
    <name evidence="1" type="ORF">THTE_0490</name>
</gene>
<evidence type="ECO:0000313" key="2">
    <source>
        <dbReference type="Proteomes" id="UP000215086"/>
    </source>
</evidence>
<proteinExistence type="predicted"/>
<organism evidence="1 2">
    <name type="scientific">Thermogutta terrifontis</name>
    <dbReference type="NCBI Taxonomy" id="1331910"/>
    <lineage>
        <taxon>Bacteria</taxon>
        <taxon>Pseudomonadati</taxon>
        <taxon>Planctomycetota</taxon>
        <taxon>Planctomycetia</taxon>
        <taxon>Pirellulales</taxon>
        <taxon>Thermoguttaceae</taxon>
        <taxon>Thermogutta</taxon>
    </lineage>
</organism>
<dbReference type="AlphaFoldDB" id="A0A286RAU9"/>
<accession>A0A286RAU9</accession>